<dbReference type="InterPro" id="IPR029028">
    <property type="entry name" value="Alpha/beta_knot_MTases"/>
</dbReference>
<evidence type="ECO:0000256" key="1">
    <source>
        <dbReference type="ARBA" id="ARBA00004496"/>
    </source>
</evidence>
<dbReference type="NCBIfam" id="TIGR00046">
    <property type="entry name" value="RsmE family RNA methyltransferase"/>
    <property type="match status" value="1"/>
</dbReference>
<comment type="subcellular location">
    <subcellularLocation>
        <location evidence="1">Cytoplasm</location>
    </subcellularLocation>
</comment>
<evidence type="ECO:0000313" key="16">
    <source>
        <dbReference type="Proteomes" id="UP001589788"/>
    </source>
</evidence>
<evidence type="ECO:0000256" key="8">
    <source>
        <dbReference type="ARBA" id="ARBA00022679"/>
    </source>
</evidence>
<evidence type="ECO:0000256" key="6">
    <source>
        <dbReference type="ARBA" id="ARBA00022552"/>
    </source>
</evidence>
<dbReference type="InterPro" id="IPR046886">
    <property type="entry name" value="RsmE_MTase_dom"/>
</dbReference>
<comment type="similarity">
    <text evidence="2">Belongs to the RNA methyltransferase RsmE family.</text>
</comment>
<dbReference type="Proteomes" id="UP001589788">
    <property type="component" value="Unassembled WGS sequence"/>
</dbReference>
<dbReference type="PANTHER" id="PTHR30027">
    <property type="entry name" value="RIBOSOMAL RNA SMALL SUBUNIT METHYLTRANSFERASE E"/>
    <property type="match status" value="1"/>
</dbReference>
<dbReference type="EC" id="2.1.1.193" evidence="3"/>
<protein>
    <recommendedName>
        <fullName evidence="4">Ribosomal RNA small subunit methyltransferase E</fullName>
        <ecNumber evidence="3">2.1.1.193</ecNumber>
    </recommendedName>
    <alternativeName>
        <fullName evidence="11">16S rRNA m3U1498 methyltransferase</fullName>
    </alternativeName>
</protein>
<name>A0ABV6BZZ2_9ACTN</name>
<dbReference type="GO" id="GO:0032259">
    <property type="term" value="P:methylation"/>
    <property type="evidence" value="ECO:0007669"/>
    <property type="project" value="UniProtKB-KW"/>
</dbReference>
<feature type="domain" description="Ribosomal RNA small subunit methyltransferase E methyltransferase" evidence="13">
    <location>
        <begin position="85"/>
        <end position="240"/>
    </location>
</feature>
<evidence type="ECO:0000256" key="7">
    <source>
        <dbReference type="ARBA" id="ARBA00022603"/>
    </source>
</evidence>
<gene>
    <name evidence="15" type="ORF">ACFFRE_02305</name>
</gene>
<keyword evidence="7 15" id="KW-0489">Methyltransferase</keyword>
<dbReference type="Pfam" id="PF04452">
    <property type="entry name" value="Methyltrans_RNA"/>
    <property type="match status" value="1"/>
</dbReference>
<proteinExistence type="inferred from homology"/>
<dbReference type="CDD" id="cd18084">
    <property type="entry name" value="RsmE-like"/>
    <property type="match status" value="1"/>
</dbReference>
<evidence type="ECO:0000256" key="12">
    <source>
        <dbReference type="ARBA" id="ARBA00047944"/>
    </source>
</evidence>
<keyword evidence="8" id="KW-0808">Transferase</keyword>
<dbReference type="PANTHER" id="PTHR30027:SF3">
    <property type="entry name" value="16S RRNA (URACIL(1498)-N(3))-METHYLTRANSFERASE"/>
    <property type="match status" value="1"/>
</dbReference>
<dbReference type="InterPro" id="IPR006700">
    <property type="entry name" value="RsmE"/>
</dbReference>
<evidence type="ECO:0000313" key="15">
    <source>
        <dbReference type="EMBL" id="MFC0080991.1"/>
    </source>
</evidence>
<dbReference type="GO" id="GO:0008168">
    <property type="term" value="F:methyltransferase activity"/>
    <property type="evidence" value="ECO:0007669"/>
    <property type="project" value="UniProtKB-KW"/>
</dbReference>
<comment type="function">
    <text evidence="10">Specifically methylates the N3 position of the uracil ring of uridine 1498 (m3U1498) in 16S rRNA. Acts on the fully assembled 30S ribosomal subunit.</text>
</comment>
<evidence type="ECO:0000256" key="4">
    <source>
        <dbReference type="ARBA" id="ARBA00013673"/>
    </source>
</evidence>
<dbReference type="InterPro" id="IPR046887">
    <property type="entry name" value="RsmE_PUA-like"/>
</dbReference>
<dbReference type="InterPro" id="IPR029026">
    <property type="entry name" value="tRNA_m1G_MTases_N"/>
</dbReference>
<dbReference type="SUPFAM" id="SSF88697">
    <property type="entry name" value="PUA domain-like"/>
    <property type="match status" value="1"/>
</dbReference>
<reference evidence="15 16" key="1">
    <citation type="submission" date="2024-09" db="EMBL/GenBank/DDBJ databases">
        <authorList>
            <person name="Sun Q."/>
            <person name="Mori K."/>
        </authorList>
    </citation>
    <scope>NUCLEOTIDE SEQUENCE [LARGE SCALE GENOMIC DNA]</scope>
    <source>
        <strain evidence="15 16">JCM 15389</strain>
    </source>
</reference>
<comment type="caution">
    <text evidence="15">The sequence shown here is derived from an EMBL/GenBank/DDBJ whole genome shotgun (WGS) entry which is preliminary data.</text>
</comment>
<dbReference type="Pfam" id="PF20260">
    <property type="entry name" value="PUA_4"/>
    <property type="match status" value="1"/>
</dbReference>
<evidence type="ECO:0000256" key="9">
    <source>
        <dbReference type="ARBA" id="ARBA00022691"/>
    </source>
</evidence>
<keyword evidence="5" id="KW-0963">Cytoplasm</keyword>
<evidence type="ECO:0000259" key="14">
    <source>
        <dbReference type="Pfam" id="PF20260"/>
    </source>
</evidence>
<dbReference type="Gene3D" id="3.40.1280.10">
    <property type="match status" value="1"/>
</dbReference>
<sequence>MAFDEGRWPASAGASAAVLVDDLGEPALGPDGQHHLARVLRLAPGSPVVALDGRGGWRRCRLAGEGSRAGLEPDGPMVWAPRLHPELTVGLPPVKGERTEWAVQKLTELGVDRIVLLRTQRGVVRVEGQRAERYVARLRRVAEAALCQSRGAWLPAVLGPMSLAELDELLGAEGQGPAAVCVPGAAGVPSLAEPAVLVGPEGGFVVEELLGPRGQPRAALDLGPTILRVETAAVAVASRLCGLRFEAEKERGVTGAVPPPGLRLRDACAGH</sequence>
<comment type="catalytic activity">
    <reaction evidence="12">
        <text>uridine(1498) in 16S rRNA + S-adenosyl-L-methionine = N(3)-methyluridine(1498) in 16S rRNA + S-adenosyl-L-homocysteine + H(+)</text>
        <dbReference type="Rhea" id="RHEA:42920"/>
        <dbReference type="Rhea" id="RHEA-COMP:10283"/>
        <dbReference type="Rhea" id="RHEA-COMP:10284"/>
        <dbReference type="ChEBI" id="CHEBI:15378"/>
        <dbReference type="ChEBI" id="CHEBI:57856"/>
        <dbReference type="ChEBI" id="CHEBI:59789"/>
        <dbReference type="ChEBI" id="CHEBI:65315"/>
        <dbReference type="ChEBI" id="CHEBI:74502"/>
        <dbReference type="EC" id="2.1.1.193"/>
    </reaction>
</comment>
<keyword evidence="6" id="KW-0698">rRNA processing</keyword>
<evidence type="ECO:0000259" key="13">
    <source>
        <dbReference type="Pfam" id="PF04452"/>
    </source>
</evidence>
<dbReference type="InterPro" id="IPR015947">
    <property type="entry name" value="PUA-like_sf"/>
</dbReference>
<accession>A0ABV6BZZ2</accession>
<organism evidence="15 16">
    <name type="scientific">Aciditerrimonas ferrireducens</name>
    <dbReference type="NCBI Taxonomy" id="667306"/>
    <lineage>
        <taxon>Bacteria</taxon>
        <taxon>Bacillati</taxon>
        <taxon>Actinomycetota</taxon>
        <taxon>Acidimicrobiia</taxon>
        <taxon>Acidimicrobiales</taxon>
        <taxon>Acidimicrobiaceae</taxon>
        <taxon>Aciditerrimonas</taxon>
    </lineage>
</organism>
<evidence type="ECO:0000256" key="10">
    <source>
        <dbReference type="ARBA" id="ARBA00025699"/>
    </source>
</evidence>
<keyword evidence="16" id="KW-1185">Reference proteome</keyword>
<dbReference type="SUPFAM" id="SSF75217">
    <property type="entry name" value="alpha/beta knot"/>
    <property type="match status" value="1"/>
</dbReference>
<dbReference type="RefSeq" id="WP_248105647.1">
    <property type="nucleotide sequence ID" value="NZ_JAKHEX010000003.1"/>
</dbReference>
<evidence type="ECO:0000256" key="2">
    <source>
        <dbReference type="ARBA" id="ARBA00005528"/>
    </source>
</evidence>
<evidence type="ECO:0000256" key="5">
    <source>
        <dbReference type="ARBA" id="ARBA00022490"/>
    </source>
</evidence>
<keyword evidence="9" id="KW-0949">S-adenosyl-L-methionine</keyword>
<evidence type="ECO:0000256" key="11">
    <source>
        <dbReference type="ARBA" id="ARBA00033196"/>
    </source>
</evidence>
<feature type="domain" description="Ribosomal RNA small subunit methyltransferase E PUA-like" evidence="14">
    <location>
        <begin position="33"/>
        <end position="66"/>
    </location>
</feature>
<evidence type="ECO:0000256" key="3">
    <source>
        <dbReference type="ARBA" id="ARBA00012328"/>
    </source>
</evidence>
<dbReference type="EMBL" id="JBHLYQ010000012">
    <property type="protein sequence ID" value="MFC0080991.1"/>
    <property type="molecule type" value="Genomic_DNA"/>
</dbReference>